<dbReference type="GO" id="GO:0016020">
    <property type="term" value="C:membrane"/>
    <property type="evidence" value="ECO:0007669"/>
    <property type="project" value="UniProtKB-SubCell"/>
</dbReference>
<evidence type="ECO:0000256" key="1">
    <source>
        <dbReference type="ARBA" id="ARBA00004141"/>
    </source>
</evidence>
<accession>A0A8H3V406</accession>
<evidence type="ECO:0000256" key="2">
    <source>
        <dbReference type="SAM" id="Phobius"/>
    </source>
</evidence>
<feature type="transmembrane region" description="Helical" evidence="2">
    <location>
        <begin position="37"/>
        <end position="60"/>
    </location>
</feature>
<reference evidence="4 5" key="1">
    <citation type="submission" date="2018-12" db="EMBL/GenBank/DDBJ databases">
        <title>Venturia inaequalis Genome Resource.</title>
        <authorList>
            <person name="Lichtner F.J."/>
        </authorList>
    </citation>
    <scope>NUCLEOTIDE SEQUENCE [LARGE SCALE GENOMIC DNA]</scope>
    <source>
        <strain evidence="4 5">120213</strain>
    </source>
</reference>
<dbReference type="AlphaFoldDB" id="A0A8H3V406"/>
<gene>
    <name evidence="4" type="ORF">EG328_011469</name>
</gene>
<name>A0A8H3V406_VENIN</name>
<comment type="subcellular location">
    <subcellularLocation>
        <location evidence="1">Membrane</location>
        <topology evidence="1">Multi-pass membrane protein</topology>
    </subcellularLocation>
</comment>
<dbReference type="Proteomes" id="UP000447873">
    <property type="component" value="Unassembled WGS sequence"/>
</dbReference>
<evidence type="ECO:0000259" key="3">
    <source>
        <dbReference type="Pfam" id="PF24357"/>
    </source>
</evidence>
<proteinExistence type="predicted"/>
<evidence type="ECO:0000313" key="4">
    <source>
        <dbReference type="EMBL" id="KAE9981635.1"/>
    </source>
</evidence>
<comment type="caution">
    <text evidence="4">The sequence shown here is derived from an EMBL/GenBank/DDBJ whole genome shotgun (WGS) entry which is preliminary data.</text>
</comment>
<feature type="transmembrane region" description="Helical" evidence="2">
    <location>
        <begin position="98"/>
        <end position="118"/>
    </location>
</feature>
<organism evidence="4 5">
    <name type="scientific">Venturia inaequalis</name>
    <name type="common">Apple scab fungus</name>
    <dbReference type="NCBI Taxonomy" id="5025"/>
    <lineage>
        <taxon>Eukaryota</taxon>
        <taxon>Fungi</taxon>
        <taxon>Dikarya</taxon>
        <taxon>Ascomycota</taxon>
        <taxon>Pezizomycotina</taxon>
        <taxon>Dothideomycetes</taxon>
        <taxon>Pleosporomycetidae</taxon>
        <taxon>Venturiales</taxon>
        <taxon>Venturiaceae</taxon>
        <taxon>Venturia</taxon>
    </lineage>
</organism>
<feature type="domain" description="ABC transporter TMD0" evidence="3">
    <location>
        <begin position="4"/>
        <end position="153"/>
    </location>
</feature>
<keyword evidence="2" id="KW-0472">Membrane</keyword>
<dbReference type="EMBL" id="WNWS01000086">
    <property type="protein sequence ID" value="KAE9981635.1"/>
    <property type="molecule type" value="Genomic_DNA"/>
</dbReference>
<protein>
    <recommendedName>
        <fullName evidence="3">ABC transporter TMD0 domain-containing protein</fullName>
    </recommendedName>
</protein>
<keyword evidence="2" id="KW-0812">Transmembrane</keyword>
<dbReference type="InterPro" id="IPR056227">
    <property type="entry name" value="TMD0_ABC"/>
</dbReference>
<feature type="transmembrane region" description="Helical" evidence="2">
    <location>
        <begin position="130"/>
        <end position="149"/>
    </location>
</feature>
<evidence type="ECO:0000313" key="5">
    <source>
        <dbReference type="Proteomes" id="UP000447873"/>
    </source>
</evidence>
<feature type="transmembrane region" description="Helical" evidence="2">
    <location>
        <begin position="169"/>
        <end position="189"/>
    </location>
</feature>
<feature type="transmembrane region" description="Helical" evidence="2">
    <location>
        <begin position="72"/>
        <end position="92"/>
    </location>
</feature>
<dbReference type="Pfam" id="PF24357">
    <property type="entry name" value="TMD0_ABC"/>
    <property type="match status" value="1"/>
</dbReference>
<keyword evidence="2" id="KW-1133">Transmembrane helix</keyword>
<sequence length="190" mass="21327">MLTLCNNRPEGLGPHSRKFSDITTSCFNDAILVPFSVWLYILLLPILFATQPRVTTFLYTGKVKRPYHNLKIALYALALFAALAMTVIEITRLELADLGIGLLPAEWAGFIIAGALRFSHGIEGRFPRYWIANVVFWVLLIATNAVRLVEMIKEGLGARRGTAYPMSDQVTDVGVYIGVYFVMGMLELWR</sequence>